<dbReference type="GO" id="GO:0003824">
    <property type="term" value="F:catalytic activity"/>
    <property type="evidence" value="ECO:0007669"/>
    <property type="project" value="InterPro"/>
</dbReference>
<dbReference type="RefSeq" id="WP_090029096.1">
    <property type="nucleotide sequence ID" value="NZ_FNEB01000006.1"/>
</dbReference>
<dbReference type="InterPro" id="IPR029058">
    <property type="entry name" value="AB_hydrolase_fold"/>
</dbReference>
<dbReference type="EMBL" id="FNEB01000006">
    <property type="protein sequence ID" value="SDI91694.1"/>
    <property type="molecule type" value="Genomic_DNA"/>
</dbReference>
<organism evidence="2 3">
    <name type="scientific">Lutimaribacter saemankumensis</name>
    <dbReference type="NCBI Taxonomy" id="490829"/>
    <lineage>
        <taxon>Bacteria</taxon>
        <taxon>Pseudomonadati</taxon>
        <taxon>Pseudomonadota</taxon>
        <taxon>Alphaproteobacteria</taxon>
        <taxon>Rhodobacterales</taxon>
        <taxon>Roseobacteraceae</taxon>
        <taxon>Lutimaribacter</taxon>
    </lineage>
</organism>
<keyword evidence="3" id="KW-1185">Reference proteome</keyword>
<reference evidence="2 3" key="1">
    <citation type="submission" date="2016-10" db="EMBL/GenBank/DDBJ databases">
        <authorList>
            <person name="de Groot N.N."/>
        </authorList>
    </citation>
    <scope>NUCLEOTIDE SEQUENCE [LARGE SCALE GENOMIC DNA]</scope>
    <source>
        <strain evidence="2 3">DSM 28010</strain>
    </source>
</reference>
<gene>
    <name evidence="2" type="ORF">SAMN05421850_106221</name>
</gene>
<evidence type="ECO:0000313" key="3">
    <source>
        <dbReference type="Proteomes" id="UP000199340"/>
    </source>
</evidence>
<accession>A0A1G8PGQ4</accession>
<feature type="domain" description="AB hydrolase-1" evidence="1">
    <location>
        <begin position="24"/>
        <end position="261"/>
    </location>
</feature>
<sequence length="278" mass="30593">MPVDKRGGVDTHWVRMGSGKRKALLLHCSLGHAGGWQGMARALDDMLDMVAFDLPSHGRSAEWDGVSDLQSQSMDMALDFLDPHQPMDLIGHSFGGTIALRIAAERPELVRSLVLIEPVFFAIAMHDRPDLKEAHEQDLGAYYRAMDADNLEEATRIFTGFWGDGRAWDTIPEPQRASMIKRIRLVHAGHPQIYGDKAGLLASGALEKISQPTLLIEGAESPRYIAAINDGLMARLRRAERAVIDGAGHMVPITHPQEVAAQVRGFLETVPEEQPTLP</sequence>
<proteinExistence type="predicted"/>
<dbReference type="PRINTS" id="PR00412">
    <property type="entry name" value="EPOXHYDRLASE"/>
</dbReference>
<dbReference type="PRINTS" id="PR00111">
    <property type="entry name" value="ABHYDROLASE"/>
</dbReference>
<dbReference type="AlphaFoldDB" id="A0A1G8PGQ4"/>
<dbReference type="SUPFAM" id="SSF53474">
    <property type="entry name" value="alpha/beta-Hydrolases"/>
    <property type="match status" value="1"/>
</dbReference>
<dbReference type="InterPro" id="IPR000073">
    <property type="entry name" value="AB_hydrolase_1"/>
</dbReference>
<dbReference type="InterPro" id="IPR000639">
    <property type="entry name" value="Epox_hydrolase-like"/>
</dbReference>
<evidence type="ECO:0000313" key="2">
    <source>
        <dbReference type="EMBL" id="SDI91694.1"/>
    </source>
</evidence>
<name>A0A1G8PGQ4_9RHOB</name>
<dbReference type="Gene3D" id="3.40.50.1820">
    <property type="entry name" value="alpha/beta hydrolase"/>
    <property type="match status" value="1"/>
</dbReference>
<evidence type="ECO:0000259" key="1">
    <source>
        <dbReference type="Pfam" id="PF12697"/>
    </source>
</evidence>
<protein>
    <submittedName>
        <fullName evidence="2">Pimeloyl-ACP methyl ester carboxylesterase</fullName>
    </submittedName>
</protein>
<dbReference type="PANTHER" id="PTHR43194">
    <property type="entry name" value="HYDROLASE ALPHA/BETA FOLD FAMILY"/>
    <property type="match status" value="1"/>
</dbReference>
<dbReference type="OrthoDB" id="9804723at2"/>
<dbReference type="Pfam" id="PF12697">
    <property type="entry name" value="Abhydrolase_6"/>
    <property type="match status" value="1"/>
</dbReference>
<dbReference type="InterPro" id="IPR050228">
    <property type="entry name" value="Carboxylesterase_BioH"/>
</dbReference>
<dbReference type="STRING" id="490829.SAMN05421850_106221"/>
<dbReference type="Proteomes" id="UP000199340">
    <property type="component" value="Unassembled WGS sequence"/>
</dbReference>
<dbReference type="PANTHER" id="PTHR43194:SF2">
    <property type="entry name" value="PEROXISOMAL MEMBRANE PROTEIN LPX1"/>
    <property type="match status" value="1"/>
</dbReference>